<name>A0A6L6QB41_9BURK</name>
<dbReference type="OrthoDB" id="9857267at2"/>
<dbReference type="InterPro" id="IPR013424">
    <property type="entry name" value="Ice-binding_C"/>
</dbReference>
<feature type="chain" id="PRO_5026974568" evidence="1">
    <location>
        <begin position="26"/>
        <end position="266"/>
    </location>
</feature>
<feature type="domain" description="Ice-binding protein C-terminal" evidence="2">
    <location>
        <begin position="237"/>
        <end position="261"/>
    </location>
</feature>
<keyword evidence="1" id="KW-0732">Signal</keyword>
<dbReference type="Proteomes" id="UP000472320">
    <property type="component" value="Unassembled WGS sequence"/>
</dbReference>
<dbReference type="AlphaFoldDB" id="A0A6L6QB41"/>
<feature type="signal peptide" evidence="1">
    <location>
        <begin position="1"/>
        <end position="25"/>
    </location>
</feature>
<dbReference type="NCBIfam" id="TIGR02595">
    <property type="entry name" value="PEP_CTERM"/>
    <property type="match status" value="1"/>
</dbReference>
<dbReference type="EMBL" id="WNKX01000002">
    <property type="protein sequence ID" value="MTW09672.1"/>
    <property type="molecule type" value="Genomic_DNA"/>
</dbReference>
<dbReference type="Pfam" id="PF07589">
    <property type="entry name" value="PEP-CTERM"/>
    <property type="match status" value="1"/>
</dbReference>
<dbReference type="RefSeq" id="WP_155452632.1">
    <property type="nucleotide sequence ID" value="NZ_WNKX01000002.1"/>
</dbReference>
<proteinExistence type="predicted"/>
<evidence type="ECO:0000313" key="4">
    <source>
        <dbReference type="Proteomes" id="UP000472320"/>
    </source>
</evidence>
<reference evidence="3 4" key="1">
    <citation type="submission" date="2019-11" db="EMBL/GenBank/DDBJ databases">
        <title>Type strains purchased from KCTC, JCM and DSMZ.</title>
        <authorList>
            <person name="Lu H."/>
        </authorList>
    </citation>
    <scope>NUCLEOTIDE SEQUENCE [LARGE SCALE GENOMIC DNA]</scope>
    <source>
        <strain evidence="3 4">JCM 31587</strain>
    </source>
</reference>
<evidence type="ECO:0000259" key="2">
    <source>
        <dbReference type="Pfam" id="PF07589"/>
    </source>
</evidence>
<accession>A0A6L6QB41</accession>
<gene>
    <name evidence="3" type="ORF">GM658_03580</name>
</gene>
<protein>
    <submittedName>
        <fullName evidence="3">PEP-CTERM sorting domain-containing protein</fullName>
    </submittedName>
</protein>
<comment type="caution">
    <text evidence="3">The sequence shown here is derived from an EMBL/GenBank/DDBJ whole genome shotgun (WGS) entry which is preliminary data.</text>
</comment>
<keyword evidence="4" id="KW-1185">Reference proteome</keyword>
<evidence type="ECO:0000313" key="3">
    <source>
        <dbReference type="EMBL" id="MTW09672.1"/>
    </source>
</evidence>
<organism evidence="3 4">
    <name type="scientific">Massilia eburnea</name>
    <dbReference type="NCBI Taxonomy" id="1776165"/>
    <lineage>
        <taxon>Bacteria</taxon>
        <taxon>Pseudomonadati</taxon>
        <taxon>Pseudomonadota</taxon>
        <taxon>Betaproteobacteria</taxon>
        <taxon>Burkholderiales</taxon>
        <taxon>Oxalobacteraceae</taxon>
        <taxon>Telluria group</taxon>
        <taxon>Massilia</taxon>
    </lineage>
</organism>
<evidence type="ECO:0000256" key="1">
    <source>
        <dbReference type="SAM" id="SignalP"/>
    </source>
</evidence>
<sequence length="266" mass="28909">MKTSHRLATAIAAASCVAASSPAWAQTRFLEGAVSFDYIRMTATAIDPDGPAPGVMLTRAPRGFLHNELCFVPDSCQQVNLYDQPERPDSSTMPLHSSIGYLGSSSSVSVAPDQTSATAHIEFTEGTKQNKGQTGADLLLPGFEVLPNTFATFSVRLHGGLSATNPDFPYYGSLLAFSQFVQPYGFGEPQFTLFQLVPRPIAQLFDQRMTAYVRNDTEQVEQAWWDLRSGFELQLLVPEPSSWLMLLAGLGVLAASGNLRRGLART</sequence>